<reference evidence="3" key="2">
    <citation type="submission" date="2020-05" db="UniProtKB">
        <authorList>
            <consortium name="EnsemblMetazoa"/>
        </authorList>
    </citation>
    <scope>IDENTIFICATION</scope>
    <source>
        <strain evidence="3">wikel</strain>
    </source>
</reference>
<feature type="non-terminal residue" evidence="2">
    <location>
        <position position="1"/>
    </location>
</feature>
<protein>
    <submittedName>
        <fullName evidence="2 3">Uncharacterized protein</fullName>
    </submittedName>
</protein>
<feature type="signal peptide" evidence="1">
    <location>
        <begin position="1"/>
        <end position="18"/>
    </location>
</feature>
<gene>
    <name evidence="2" type="ORF">IscW_ISCW024088</name>
</gene>
<name>B7P3P3_IXOSC</name>
<dbReference type="EMBL" id="DS629860">
    <property type="protein sequence ID" value="EEC01215.1"/>
    <property type="molecule type" value="Genomic_DNA"/>
</dbReference>
<dbReference type="VEuPathDB" id="VectorBase:ISCI024088"/>
<dbReference type="InParanoid" id="B7P3P3"/>
<proteinExistence type="predicted"/>
<evidence type="ECO:0000256" key="1">
    <source>
        <dbReference type="SAM" id="SignalP"/>
    </source>
</evidence>
<reference evidence="2 4" key="1">
    <citation type="submission" date="2008-03" db="EMBL/GenBank/DDBJ databases">
        <title>Annotation of Ixodes scapularis.</title>
        <authorList>
            <consortium name="Ixodes scapularis Genome Project Consortium"/>
            <person name="Caler E."/>
            <person name="Hannick L.I."/>
            <person name="Bidwell S."/>
            <person name="Joardar V."/>
            <person name="Thiagarajan M."/>
            <person name="Amedeo P."/>
            <person name="Galinsky K.J."/>
            <person name="Schobel S."/>
            <person name="Inman J."/>
            <person name="Hostetler J."/>
            <person name="Miller J."/>
            <person name="Hammond M."/>
            <person name="Megy K."/>
            <person name="Lawson D."/>
            <person name="Kodira C."/>
            <person name="Sutton G."/>
            <person name="Meyer J."/>
            <person name="Hill C.A."/>
            <person name="Birren B."/>
            <person name="Nene V."/>
            <person name="Collins F."/>
            <person name="Alarcon-Chaidez F."/>
            <person name="Wikel S."/>
            <person name="Strausberg R."/>
        </authorList>
    </citation>
    <scope>NUCLEOTIDE SEQUENCE [LARGE SCALE GENOMIC DNA]</scope>
    <source>
        <strain evidence="4">Wikel</strain>
        <strain evidence="2">Wikel colony</strain>
    </source>
</reference>
<feature type="non-terminal residue" evidence="2">
    <location>
        <position position="156"/>
    </location>
</feature>
<accession>B7P3P3</accession>
<organism>
    <name type="scientific">Ixodes scapularis</name>
    <name type="common">Black-legged tick</name>
    <name type="synonym">Deer tick</name>
    <dbReference type="NCBI Taxonomy" id="6945"/>
    <lineage>
        <taxon>Eukaryota</taxon>
        <taxon>Metazoa</taxon>
        <taxon>Ecdysozoa</taxon>
        <taxon>Arthropoda</taxon>
        <taxon>Chelicerata</taxon>
        <taxon>Arachnida</taxon>
        <taxon>Acari</taxon>
        <taxon>Parasitiformes</taxon>
        <taxon>Ixodida</taxon>
        <taxon>Ixodoidea</taxon>
        <taxon>Ixodidae</taxon>
        <taxon>Ixodinae</taxon>
        <taxon>Ixodes</taxon>
    </lineage>
</organism>
<evidence type="ECO:0000313" key="2">
    <source>
        <dbReference type="EMBL" id="EEC01215.1"/>
    </source>
</evidence>
<dbReference type="VEuPathDB" id="VectorBase:ISCP_011231"/>
<dbReference type="HOGENOM" id="CLU_1691136_0_0_1"/>
<evidence type="ECO:0000313" key="3">
    <source>
        <dbReference type="EnsemblMetazoa" id="ISCW024088-PA"/>
    </source>
</evidence>
<dbReference type="OrthoDB" id="6497394at2759"/>
<feature type="chain" id="PRO_5010959709" evidence="1">
    <location>
        <begin position="19"/>
        <end position="156"/>
    </location>
</feature>
<keyword evidence="1" id="KW-0732">Signal</keyword>
<sequence length="156" mass="15874">QRFCAFPGSLIIAFRCFAADLAPFRVSFVTAPRIGYAECPCRPATVILPPGTSVVVPPVVDKPTSQNTVVVGNALVNGPPSVPVFQPVPAQVVQPAPVVVQPLPVVPVVPQPAPVVPVVAQPAPVVPVVPVVAEPAPVVPVVAQPAPVVPVVAQPA</sequence>
<dbReference type="VEuPathDB" id="VectorBase:ISCW024088"/>
<dbReference type="Proteomes" id="UP000001555">
    <property type="component" value="Unassembled WGS sequence"/>
</dbReference>
<dbReference type="PaxDb" id="6945-B7P3P3"/>
<dbReference type="EnsemblMetazoa" id="ISCW024088-RA">
    <property type="protein sequence ID" value="ISCW024088-PA"/>
    <property type="gene ID" value="ISCW024088"/>
</dbReference>
<evidence type="ECO:0000313" key="4">
    <source>
        <dbReference type="Proteomes" id="UP000001555"/>
    </source>
</evidence>
<dbReference type="AlphaFoldDB" id="B7P3P3"/>
<dbReference type="EMBL" id="ABJB011115894">
    <property type="status" value="NOT_ANNOTATED_CDS"/>
    <property type="molecule type" value="Genomic_DNA"/>
</dbReference>
<keyword evidence="4" id="KW-1185">Reference proteome</keyword>